<dbReference type="SMART" id="SM00223">
    <property type="entry name" value="APPLE"/>
    <property type="match status" value="1"/>
</dbReference>
<evidence type="ECO:0000256" key="2">
    <source>
        <dbReference type="ARBA" id="ARBA00022737"/>
    </source>
</evidence>
<dbReference type="SMART" id="SM00020">
    <property type="entry name" value="Tryp_SPc"/>
    <property type="match status" value="1"/>
</dbReference>
<feature type="domain" description="Peptidase S1" evidence="6">
    <location>
        <begin position="43"/>
        <end position="284"/>
    </location>
</feature>
<dbReference type="InterPro" id="IPR018114">
    <property type="entry name" value="TRYPSIN_HIS"/>
</dbReference>
<accession>A0ABT5CEX1</accession>
<dbReference type="PROSITE" id="PS00134">
    <property type="entry name" value="TRYPSIN_HIS"/>
    <property type="match status" value="1"/>
</dbReference>
<dbReference type="InterPro" id="IPR001254">
    <property type="entry name" value="Trypsin_dom"/>
</dbReference>
<keyword evidence="2" id="KW-0677">Repeat</keyword>
<reference evidence="7 8" key="1">
    <citation type="submission" date="2023-01" db="EMBL/GenBank/DDBJ databases">
        <title>Minimal conservation of predation-associated metabolite biosynthetic gene clusters underscores biosynthetic potential of Myxococcota including descriptions for ten novel species: Archangium lansinium sp. nov., Myxococcus landrumus sp. nov., Nannocystis bai.</title>
        <authorList>
            <person name="Ahearne A."/>
            <person name="Stevens C."/>
            <person name="Dowd S."/>
        </authorList>
    </citation>
    <scope>NUCLEOTIDE SEQUENCE [LARGE SCALE GENOMIC DNA]</scope>
    <source>
        <strain evidence="7 8">WIWO2</strain>
    </source>
</reference>
<keyword evidence="3" id="KW-1015">Disulfide bond</keyword>
<dbReference type="RefSeq" id="WP_272103072.1">
    <property type="nucleotide sequence ID" value="NZ_JAQNDK010000006.1"/>
</dbReference>
<dbReference type="InterPro" id="IPR033116">
    <property type="entry name" value="TRYPSIN_SER"/>
</dbReference>
<dbReference type="InterPro" id="IPR043504">
    <property type="entry name" value="Peptidase_S1_PA_chymotrypsin"/>
</dbReference>
<dbReference type="PROSITE" id="PS50240">
    <property type="entry name" value="TRYPSIN_DOM"/>
    <property type="match status" value="1"/>
</dbReference>
<feature type="signal peptide" evidence="5">
    <location>
        <begin position="1"/>
        <end position="22"/>
    </location>
</feature>
<dbReference type="Pfam" id="PF00089">
    <property type="entry name" value="Trypsin"/>
    <property type="match status" value="1"/>
</dbReference>
<proteinExistence type="predicted"/>
<gene>
    <name evidence="7" type="ORF">POL72_44960</name>
</gene>
<evidence type="ECO:0000256" key="3">
    <source>
        <dbReference type="ARBA" id="ARBA00023157"/>
    </source>
</evidence>
<evidence type="ECO:0000313" key="8">
    <source>
        <dbReference type="Proteomes" id="UP001217485"/>
    </source>
</evidence>
<dbReference type="Pfam" id="PF00024">
    <property type="entry name" value="PAN_1"/>
    <property type="match status" value="1"/>
</dbReference>
<evidence type="ECO:0000313" key="7">
    <source>
        <dbReference type="EMBL" id="MDC0684950.1"/>
    </source>
</evidence>
<sequence length="357" mass="37761">MNKSLAVIIVAASYSIAGCVLDAPNGPDTHLGAELTNEHAGALTNGESPVADKSPLAKSTVRVSTQTHPSWFPPGIDWVDDCTGVIVGPRHVLSASHCVPPAGDTTVTFYDGPLPTGDFATVVATVAPSGVELGSHSDDGRRDTNGKFADIAVLTLDSDIPSYTRPALLPLGYPGNDVSGYMVGIGYHDNQPNDDDWDMRKLSEATYSSNVNDGHFLVNDGRLLTDWPNASHGDSGGPFLVWASTPGRYVVHGVAASSVDEWGTWKTKYTSITYRLNWVLNKISYTGGMTRNVGVRLVSSSFTVAPSVDQSRKCALYCEHAPSCSSYSYSLTGQLCTLNLGSATPVTASGFVSGEKP</sequence>
<dbReference type="GO" id="GO:0016787">
    <property type="term" value="F:hydrolase activity"/>
    <property type="evidence" value="ECO:0007669"/>
    <property type="project" value="UniProtKB-KW"/>
</dbReference>
<dbReference type="PROSITE" id="PS51257">
    <property type="entry name" value="PROKAR_LIPOPROTEIN"/>
    <property type="match status" value="1"/>
</dbReference>
<dbReference type="InterPro" id="IPR000177">
    <property type="entry name" value="Apple"/>
</dbReference>
<protein>
    <submittedName>
        <fullName evidence="7">Trypsin-like serine protease</fullName>
        <ecNumber evidence="7">3.4.21.-</ecNumber>
    </submittedName>
</protein>
<keyword evidence="1" id="KW-0356">Hemostasis</keyword>
<organism evidence="7 8">
    <name type="scientific">Sorangium atrum</name>
    <dbReference type="NCBI Taxonomy" id="2995308"/>
    <lineage>
        <taxon>Bacteria</taxon>
        <taxon>Pseudomonadati</taxon>
        <taxon>Myxococcota</taxon>
        <taxon>Polyangia</taxon>
        <taxon>Polyangiales</taxon>
        <taxon>Polyangiaceae</taxon>
        <taxon>Sorangium</taxon>
    </lineage>
</organism>
<dbReference type="PRINTS" id="PR00722">
    <property type="entry name" value="CHYMOTRYPSIN"/>
</dbReference>
<dbReference type="InterPro" id="IPR009003">
    <property type="entry name" value="Peptidase_S1_PA"/>
</dbReference>
<dbReference type="InterPro" id="IPR001314">
    <property type="entry name" value="Peptidase_S1A"/>
</dbReference>
<keyword evidence="8" id="KW-1185">Reference proteome</keyword>
<evidence type="ECO:0000256" key="5">
    <source>
        <dbReference type="SAM" id="SignalP"/>
    </source>
</evidence>
<evidence type="ECO:0000256" key="4">
    <source>
        <dbReference type="RuleBase" id="RU363034"/>
    </source>
</evidence>
<keyword evidence="4" id="KW-0720">Serine protease</keyword>
<dbReference type="Proteomes" id="UP001217485">
    <property type="component" value="Unassembled WGS sequence"/>
</dbReference>
<dbReference type="PROSITE" id="PS00135">
    <property type="entry name" value="TRYPSIN_SER"/>
    <property type="match status" value="1"/>
</dbReference>
<dbReference type="EMBL" id="JAQNDK010000006">
    <property type="protein sequence ID" value="MDC0684950.1"/>
    <property type="molecule type" value="Genomic_DNA"/>
</dbReference>
<dbReference type="EC" id="3.4.21.-" evidence="7"/>
<feature type="chain" id="PRO_5047057803" evidence="5">
    <location>
        <begin position="23"/>
        <end position="357"/>
    </location>
</feature>
<dbReference type="Gene3D" id="3.50.4.10">
    <property type="entry name" value="Hepatocyte Growth Factor"/>
    <property type="match status" value="1"/>
</dbReference>
<dbReference type="Gene3D" id="2.40.10.10">
    <property type="entry name" value="Trypsin-like serine proteases"/>
    <property type="match status" value="1"/>
</dbReference>
<dbReference type="InterPro" id="IPR003609">
    <property type="entry name" value="Pan_app"/>
</dbReference>
<dbReference type="SUPFAM" id="SSF57414">
    <property type="entry name" value="Hairpin loop containing domain-like"/>
    <property type="match status" value="1"/>
</dbReference>
<keyword evidence="4" id="KW-0645">Protease</keyword>
<keyword evidence="4 7" id="KW-0378">Hydrolase</keyword>
<dbReference type="SUPFAM" id="SSF50494">
    <property type="entry name" value="Trypsin-like serine proteases"/>
    <property type="match status" value="1"/>
</dbReference>
<name>A0ABT5CEX1_9BACT</name>
<keyword evidence="5" id="KW-0732">Signal</keyword>
<evidence type="ECO:0000259" key="6">
    <source>
        <dbReference type="PROSITE" id="PS50240"/>
    </source>
</evidence>
<evidence type="ECO:0000256" key="1">
    <source>
        <dbReference type="ARBA" id="ARBA00022696"/>
    </source>
</evidence>
<comment type="caution">
    <text evidence="7">The sequence shown here is derived from an EMBL/GenBank/DDBJ whole genome shotgun (WGS) entry which is preliminary data.</text>
</comment>